<dbReference type="Proteomes" id="UP000007241">
    <property type="component" value="Unassembled WGS sequence"/>
</dbReference>
<evidence type="ECO:0000256" key="1">
    <source>
        <dbReference type="SAM" id="Coils"/>
    </source>
</evidence>
<feature type="compositionally biased region" description="Low complexity" evidence="2">
    <location>
        <begin position="224"/>
        <end position="237"/>
    </location>
</feature>
<evidence type="ECO:0000256" key="2">
    <source>
        <dbReference type="SAM" id="MobiDB-lite"/>
    </source>
</evidence>
<feature type="coiled-coil region" evidence="1">
    <location>
        <begin position="102"/>
        <end position="136"/>
    </location>
</feature>
<evidence type="ECO:0000313" key="4">
    <source>
        <dbReference type="EMBL" id="EGF77532.1"/>
    </source>
</evidence>
<keyword evidence="1" id="KW-0175">Coiled coil</keyword>
<dbReference type="HOGENOM" id="CLU_054779_0_0_1"/>
<sequence>MKFLIVLTSILFTCSVTTASPILPTATATTYSSSSTISNAKVTNSAGPNEVSENAIDSTKDYLETKEAYEKAEKTHSLLKFEKLCQEKLIEWLLEEYRHLSEKSWKRKNSKHKKELKELEFELQAQHLILSDLEKKCTKSCLNSSQLRWKSGGAKTLLAESLLEKSSDLKTTDYHTKLDAPHSPVLSQKSESDQASISGTHSPSHQALQHHQSPSPSTNETPAVQRTRTSSSTQTSSKRSRVRKFFSKIISKVGSLLDQFRDDDSSN</sequence>
<protein>
    <submittedName>
        <fullName evidence="4">Uncharacterized protein</fullName>
    </submittedName>
</protein>
<organism evidence="4 5">
    <name type="scientific">Batrachochytrium dendrobatidis (strain JAM81 / FGSC 10211)</name>
    <name type="common">Frog chytrid fungus</name>
    <dbReference type="NCBI Taxonomy" id="684364"/>
    <lineage>
        <taxon>Eukaryota</taxon>
        <taxon>Fungi</taxon>
        <taxon>Fungi incertae sedis</taxon>
        <taxon>Chytridiomycota</taxon>
        <taxon>Chytridiomycota incertae sedis</taxon>
        <taxon>Chytridiomycetes</taxon>
        <taxon>Rhizophydiales</taxon>
        <taxon>Rhizophydiales incertae sedis</taxon>
        <taxon>Batrachochytrium</taxon>
    </lineage>
</organism>
<dbReference type="EMBL" id="GL882891">
    <property type="protein sequence ID" value="EGF77532.1"/>
    <property type="molecule type" value="Genomic_DNA"/>
</dbReference>
<name>F4PAF6_BATDJ</name>
<dbReference type="InParanoid" id="F4PAF6"/>
<feature type="compositionally biased region" description="Polar residues" evidence="2">
    <location>
        <begin position="185"/>
        <end position="222"/>
    </location>
</feature>
<evidence type="ECO:0000256" key="3">
    <source>
        <dbReference type="SAM" id="SignalP"/>
    </source>
</evidence>
<dbReference type="GeneID" id="18239294"/>
<keyword evidence="3" id="KW-0732">Signal</keyword>
<keyword evidence="5" id="KW-1185">Reference proteome</keyword>
<dbReference type="AlphaFoldDB" id="F4PAF6"/>
<evidence type="ECO:0000313" key="5">
    <source>
        <dbReference type="Proteomes" id="UP000007241"/>
    </source>
</evidence>
<proteinExistence type="predicted"/>
<accession>F4PAF6</accession>
<feature type="signal peptide" evidence="3">
    <location>
        <begin position="1"/>
        <end position="19"/>
    </location>
</feature>
<feature type="chain" id="PRO_5003314992" evidence="3">
    <location>
        <begin position="20"/>
        <end position="267"/>
    </location>
</feature>
<reference evidence="4 5" key="1">
    <citation type="submission" date="2009-12" db="EMBL/GenBank/DDBJ databases">
        <title>The draft genome of Batrachochytrium dendrobatidis.</title>
        <authorList>
            <consortium name="US DOE Joint Genome Institute (JGI-PGF)"/>
            <person name="Kuo A."/>
            <person name="Salamov A."/>
            <person name="Schmutz J."/>
            <person name="Lucas S."/>
            <person name="Pitluck S."/>
            <person name="Rosenblum E."/>
            <person name="Stajich J."/>
            <person name="Eisen M."/>
            <person name="Grigoriev I.V."/>
        </authorList>
    </citation>
    <scope>NUCLEOTIDE SEQUENCE [LARGE SCALE GENOMIC DNA]</scope>
    <source>
        <strain evidence="5">JAM81 / FGSC 10211</strain>
    </source>
</reference>
<dbReference type="RefSeq" id="XP_006681644.1">
    <property type="nucleotide sequence ID" value="XM_006681581.1"/>
</dbReference>
<gene>
    <name evidence="4" type="ORF">BATDEDRAFT_27301</name>
</gene>
<feature type="region of interest" description="Disordered" evidence="2">
    <location>
        <begin position="174"/>
        <end position="241"/>
    </location>
</feature>